<dbReference type="Pfam" id="PF10028">
    <property type="entry name" value="DUF2270"/>
    <property type="match status" value="1"/>
</dbReference>
<proteinExistence type="predicted"/>
<accession>A0A1I4D5M7</accession>
<dbReference type="PIRSF" id="PIRSF015000">
    <property type="entry name" value="UCP01500"/>
    <property type="match status" value="1"/>
</dbReference>
<evidence type="ECO:0000256" key="1">
    <source>
        <dbReference type="SAM" id="Phobius"/>
    </source>
</evidence>
<protein>
    <submittedName>
        <fullName evidence="2">Uncharacterized membrane protein</fullName>
    </submittedName>
</protein>
<keyword evidence="1" id="KW-0812">Transmembrane</keyword>
<feature type="transmembrane region" description="Helical" evidence="1">
    <location>
        <begin position="77"/>
        <end position="94"/>
    </location>
</feature>
<dbReference type="EMBL" id="FOTC01000001">
    <property type="protein sequence ID" value="SFK87456.1"/>
    <property type="molecule type" value="Genomic_DNA"/>
</dbReference>
<sequence length="235" mass="26579">MDSDDTFDSEQREAREVAAQVGRDQEEFVSLLPHYYRGEVSQMSTLLGRLDLTTDWAIALMAATLALSFGSAQSPPYFLLLGMLALVMFLMFDLRRYRTYDATRSRVRLMEQNVFANAFDPAEATHRDWRKVLGNDLRRPTLKVSTREALSRRLKRVYLPLVTVLLLAWVFRITVFVQGENPVETAAIPGVPGVVVVASVGTMYLGAVLLALWPIPRQAKGEFYGEEVGEWKTEE</sequence>
<keyword evidence="1" id="KW-0472">Membrane</keyword>
<dbReference type="AlphaFoldDB" id="A0A1I4D5M7"/>
<reference evidence="3" key="1">
    <citation type="submission" date="2016-10" db="EMBL/GenBank/DDBJ databases">
        <authorList>
            <person name="Varghese N."/>
            <person name="Submissions S."/>
        </authorList>
    </citation>
    <scope>NUCLEOTIDE SEQUENCE [LARGE SCALE GENOMIC DNA]</scope>
    <source>
        <strain evidence="3">CGMCC 1.7738</strain>
    </source>
</reference>
<organism evidence="2 3">
    <name type="scientific">Halogranum rubrum</name>
    <dbReference type="NCBI Taxonomy" id="553466"/>
    <lineage>
        <taxon>Archaea</taxon>
        <taxon>Methanobacteriati</taxon>
        <taxon>Methanobacteriota</taxon>
        <taxon>Stenosarchaea group</taxon>
        <taxon>Halobacteria</taxon>
        <taxon>Halobacteriales</taxon>
        <taxon>Haloferacaceae</taxon>
    </lineage>
</organism>
<dbReference type="Proteomes" id="UP000199607">
    <property type="component" value="Unassembled WGS sequence"/>
</dbReference>
<dbReference type="STRING" id="553466.SAMN04487950_1567"/>
<feature type="transmembrane region" description="Helical" evidence="1">
    <location>
        <begin position="191"/>
        <end position="213"/>
    </location>
</feature>
<gene>
    <name evidence="2" type="ORF">SAMN04487950_1567</name>
</gene>
<keyword evidence="3" id="KW-1185">Reference proteome</keyword>
<dbReference type="InterPro" id="IPR014470">
    <property type="entry name" value="UCP01500"/>
</dbReference>
<dbReference type="RefSeq" id="WP_089867857.1">
    <property type="nucleotide sequence ID" value="NZ_FOTC01000001.1"/>
</dbReference>
<keyword evidence="1" id="KW-1133">Transmembrane helix</keyword>
<feature type="transmembrane region" description="Helical" evidence="1">
    <location>
        <begin position="157"/>
        <end position="179"/>
    </location>
</feature>
<evidence type="ECO:0000313" key="2">
    <source>
        <dbReference type="EMBL" id="SFK87456.1"/>
    </source>
</evidence>
<evidence type="ECO:0000313" key="3">
    <source>
        <dbReference type="Proteomes" id="UP000199607"/>
    </source>
</evidence>
<name>A0A1I4D5M7_9EURY</name>